<proteinExistence type="predicted"/>
<dbReference type="PANTHER" id="PTHR35010:SF2">
    <property type="entry name" value="BLL4672 PROTEIN"/>
    <property type="match status" value="1"/>
</dbReference>
<name>A0A239P6M5_9ACTN</name>
<dbReference type="Pfam" id="PF17765">
    <property type="entry name" value="MLTR_LBD"/>
    <property type="match status" value="1"/>
</dbReference>
<dbReference type="AlphaFoldDB" id="A0A239P6M5"/>
<dbReference type="CDD" id="cd00093">
    <property type="entry name" value="HTH_XRE"/>
    <property type="match status" value="1"/>
</dbReference>
<dbReference type="GO" id="GO:0003677">
    <property type="term" value="F:DNA binding"/>
    <property type="evidence" value="ECO:0007669"/>
    <property type="project" value="InterPro"/>
</dbReference>
<dbReference type="SMART" id="SM00530">
    <property type="entry name" value="HTH_XRE"/>
    <property type="match status" value="1"/>
</dbReference>
<evidence type="ECO:0000313" key="2">
    <source>
        <dbReference type="EMBL" id="SNT62473.1"/>
    </source>
</evidence>
<evidence type="ECO:0000313" key="3">
    <source>
        <dbReference type="Proteomes" id="UP000198282"/>
    </source>
</evidence>
<dbReference type="PANTHER" id="PTHR35010">
    <property type="entry name" value="BLL4672 PROTEIN-RELATED"/>
    <property type="match status" value="1"/>
</dbReference>
<evidence type="ECO:0000259" key="1">
    <source>
        <dbReference type="PROSITE" id="PS50943"/>
    </source>
</evidence>
<keyword evidence="3" id="KW-1185">Reference proteome</keyword>
<dbReference type="Gene3D" id="3.30.450.180">
    <property type="match status" value="1"/>
</dbReference>
<dbReference type="Gene3D" id="1.10.260.40">
    <property type="entry name" value="lambda repressor-like DNA-binding domains"/>
    <property type="match status" value="1"/>
</dbReference>
<dbReference type="Pfam" id="PF13560">
    <property type="entry name" value="HTH_31"/>
    <property type="match status" value="1"/>
</dbReference>
<reference evidence="2 3" key="1">
    <citation type="submission" date="2017-06" db="EMBL/GenBank/DDBJ databases">
        <authorList>
            <person name="Kim H.J."/>
            <person name="Triplett B.A."/>
        </authorList>
    </citation>
    <scope>NUCLEOTIDE SEQUENCE [LARGE SCALE GENOMIC DNA]</scope>
    <source>
        <strain evidence="2 3">CGMCC 4.2132</strain>
    </source>
</reference>
<organism evidence="2 3">
    <name type="scientific">Streptosporangium subroseum</name>
    <dbReference type="NCBI Taxonomy" id="106412"/>
    <lineage>
        <taxon>Bacteria</taxon>
        <taxon>Bacillati</taxon>
        <taxon>Actinomycetota</taxon>
        <taxon>Actinomycetes</taxon>
        <taxon>Streptosporangiales</taxon>
        <taxon>Streptosporangiaceae</taxon>
        <taxon>Streptosporangium</taxon>
    </lineage>
</organism>
<dbReference type="InterPro" id="IPR041413">
    <property type="entry name" value="MLTR_LBD"/>
</dbReference>
<protein>
    <submittedName>
        <fullName evidence="2">Transcriptional regulator, contains XRE-family HTH domain</fullName>
    </submittedName>
</protein>
<dbReference type="SUPFAM" id="SSF47413">
    <property type="entry name" value="lambda repressor-like DNA-binding domains"/>
    <property type="match status" value="1"/>
</dbReference>
<feature type="domain" description="HTH cro/C1-type" evidence="1">
    <location>
        <begin position="37"/>
        <end position="85"/>
    </location>
</feature>
<sequence length="296" mass="33236">MTGDNALRDFLTSRRAAIDPWQAGLPQPENSVRRVPGLRREEVAALAGVSVAYYIKLEQGRVGIVSEEVLSAVENALRLDDLERLHLRSLVKQSRDHRTRDVRPAVVKARPALIAMIDALDPIPAMIHGPRLEVLGSNRTARLLIDDFDAMPVKERNLARWMFFNPRAKIVFPNWQAMAPQTAAALRNLTVDRLADPLLERLVGEICVASPEFARYWADYQLYEHAYGTKQLFNETVGELTLRYESMALPRDDGQTVVVYTADRGSPSEEKLRLLSSWNAPAHVPARQQGAGRRPA</sequence>
<dbReference type="InterPro" id="IPR001387">
    <property type="entry name" value="Cro/C1-type_HTH"/>
</dbReference>
<dbReference type="InterPro" id="IPR010982">
    <property type="entry name" value="Lambda_DNA-bd_dom_sf"/>
</dbReference>
<dbReference type="Proteomes" id="UP000198282">
    <property type="component" value="Unassembled WGS sequence"/>
</dbReference>
<dbReference type="OrthoDB" id="4336585at2"/>
<dbReference type="RefSeq" id="WP_089213328.1">
    <property type="nucleotide sequence ID" value="NZ_FZOD01000091.1"/>
</dbReference>
<gene>
    <name evidence="2" type="ORF">SAMN05216276_109121</name>
</gene>
<dbReference type="EMBL" id="FZOD01000091">
    <property type="protein sequence ID" value="SNT62473.1"/>
    <property type="molecule type" value="Genomic_DNA"/>
</dbReference>
<accession>A0A239P6M5</accession>
<dbReference type="PROSITE" id="PS50943">
    <property type="entry name" value="HTH_CROC1"/>
    <property type="match status" value="1"/>
</dbReference>